<sequence>MSVSGLKAELKFLESIFDPNHERFRIIDWKPDELSCQFNVTGDKLLIIHCNITESYPSTPPIWFVDSDDPSLAQVLERLEDHGTEEVTSEEEEEEEMGEDIEDLDHYEMKEEEPVDGKKSEDDGIEKENLAILEKIRKNQRQDHLNGAVSGSVQASDRLMKELREIYRSQSYKTGIYSVELVNDSLYEWHVKLRTVDPDSPLHSDLQVLKEKEGMDYILLNFSYKDNFPFDPPFVRVVSPVLSGGYVLGGGALCMELLTKQGWSSAYSIESVIMQINATLVKGKARVQFGANKNQYNLARAQQSYKSLVQIHEKNGWYTPPKEDG</sequence>
<organism evidence="11 12">
    <name type="scientific">Gouania willdenowi</name>
    <name type="common">Blunt-snouted clingfish</name>
    <name type="synonym">Lepadogaster willdenowi</name>
    <dbReference type="NCBI Taxonomy" id="441366"/>
    <lineage>
        <taxon>Eukaryota</taxon>
        <taxon>Metazoa</taxon>
        <taxon>Chordata</taxon>
        <taxon>Craniata</taxon>
        <taxon>Vertebrata</taxon>
        <taxon>Euteleostomi</taxon>
        <taxon>Actinopterygii</taxon>
        <taxon>Neopterygii</taxon>
        <taxon>Teleostei</taxon>
        <taxon>Neoteleostei</taxon>
        <taxon>Acanthomorphata</taxon>
        <taxon>Ovalentaria</taxon>
        <taxon>Blenniimorphae</taxon>
        <taxon>Blenniiformes</taxon>
        <taxon>Gobiesocoidei</taxon>
        <taxon>Gobiesocidae</taxon>
        <taxon>Gobiesocinae</taxon>
        <taxon>Gouania</taxon>
    </lineage>
</organism>
<keyword evidence="8" id="KW-0832">Ubl conjugation</keyword>
<feature type="domain" description="UBC core" evidence="10">
    <location>
        <begin position="154"/>
        <end position="318"/>
    </location>
</feature>
<keyword evidence="4" id="KW-0808">Transferase</keyword>
<dbReference type="SMART" id="SM00212">
    <property type="entry name" value="UBCc"/>
    <property type="match status" value="1"/>
</dbReference>
<dbReference type="InterPro" id="IPR000608">
    <property type="entry name" value="UBC"/>
</dbReference>
<dbReference type="Gene3D" id="3.10.110.10">
    <property type="entry name" value="Ubiquitin Conjugating Enzyme"/>
    <property type="match status" value="1"/>
</dbReference>
<evidence type="ECO:0000256" key="2">
    <source>
        <dbReference type="ARBA" id="ARBA00012486"/>
    </source>
</evidence>
<gene>
    <name evidence="11" type="primary">LOC114456980</name>
</gene>
<dbReference type="GO" id="GO:0005524">
    <property type="term" value="F:ATP binding"/>
    <property type="evidence" value="ECO:0007669"/>
    <property type="project" value="UniProtKB-KW"/>
</dbReference>
<keyword evidence="12" id="KW-1185">Reference proteome</keyword>
<comment type="subcellular location">
    <subcellularLocation>
        <location evidence="1">Cytoplasm</location>
    </subcellularLocation>
</comment>
<dbReference type="PROSITE" id="PS50127">
    <property type="entry name" value="UBC_2"/>
    <property type="match status" value="1"/>
</dbReference>
<keyword evidence="5" id="KW-0547">Nucleotide-binding</keyword>
<dbReference type="GO" id="GO:0061631">
    <property type="term" value="F:ubiquitin conjugating enzyme activity"/>
    <property type="evidence" value="ECO:0007669"/>
    <property type="project" value="UniProtKB-EC"/>
</dbReference>
<evidence type="ECO:0000259" key="10">
    <source>
        <dbReference type="PROSITE" id="PS50127"/>
    </source>
</evidence>
<dbReference type="Ensembl" id="ENSGWIT00000048485.1">
    <property type="protein sequence ID" value="ENSGWIP00000044738.1"/>
    <property type="gene ID" value="ENSGWIG00000022213.1"/>
</dbReference>
<evidence type="ECO:0000256" key="1">
    <source>
        <dbReference type="ARBA" id="ARBA00004496"/>
    </source>
</evidence>
<keyword evidence="7" id="KW-0067">ATP-binding</keyword>
<reference evidence="11" key="2">
    <citation type="submission" date="2025-08" db="UniProtKB">
        <authorList>
            <consortium name="Ensembl"/>
        </authorList>
    </citation>
    <scope>IDENTIFICATION</scope>
</reference>
<dbReference type="Proteomes" id="UP000694680">
    <property type="component" value="Chromosome 3"/>
</dbReference>
<dbReference type="CDD" id="cd23802">
    <property type="entry name" value="UBCc_UBE2Q"/>
    <property type="match status" value="1"/>
</dbReference>
<protein>
    <recommendedName>
        <fullName evidence="2">E2 ubiquitin-conjugating enzyme</fullName>
        <ecNumber evidence="2">2.3.2.23</ecNumber>
    </recommendedName>
</protein>
<accession>A0A8C5HFJ2</accession>
<name>A0A8C5HFJ2_GOUWI</name>
<dbReference type="PANTHER" id="PTHR24067">
    <property type="entry name" value="UBIQUITIN-CONJUGATING ENZYME E2"/>
    <property type="match status" value="1"/>
</dbReference>
<evidence type="ECO:0000256" key="4">
    <source>
        <dbReference type="ARBA" id="ARBA00022679"/>
    </source>
</evidence>
<keyword evidence="6" id="KW-0833">Ubl conjugation pathway</keyword>
<evidence type="ECO:0000256" key="5">
    <source>
        <dbReference type="ARBA" id="ARBA00022741"/>
    </source>
</evidence>
<reference evidence="11" key="3">
    <citation type="submission" date="2025-09" db="UniProtKB">
        <authorList>
            <consortium name="Ensembl"/>
        </authorList>
    </citation>
    <scope>IDENTIFICATION</scope>
</reference>
<dbReference type="Pfam" id="PF00179">
    <property type="entry name" value="UQ_con"/>
    <property type="match status" value="1"/>
</dbReference>
<reference evidence="11" key="1">
    <citation type="submission" date="2020-06" db="EMBL/GenBank/DDBJ databases">
        <authorList>
            <consortium name="Wellcome Sanger Institute Data Sharing"/>
        </authorList>
    </citation>
    <scope>NUCLEOTIDE SEQUENCE [LARGE SCALE GENOMIC DNA]</scope>
</reference>
<dbReference type="AlphaFoldDB" id="A0A8C5HFJ2"/>
<evidence type="ECO:0000313" key="11">
    <source>
        <dbReference type="Ensembl" id="ENSGWIP00000044738.1"/>
    </source>
</evidence>
<dbReference type="InterPro" id="IPR050113">
    <property type="entry name" value="Ub_conjugating_enzyme"/>
</dbReference>
<feature type="compositionally biased region" description="Acidic residues" evidence="9">
    <location>
        <begin position="87"/>
        <end position="101"/>
    </location>
</feature>
<dbReference type="FunFam" id="3.10.110.10:FF:000006">
    <property type="entry name" value="Ubiquitin-conjugating enzyme E2 Q2"/>
    <property type="match status" value="1"/>
</dbReference>
<evidence type="ECO:0000256" key="6">
    <source>
        <dbReference type="ARBA" id="ARBA00022786"/>
    </source>
</evidence>
<keyword evidence="3" id="KW-0963">Cytoplasm</keyword>
<evidence type="ECO:0000256" key="3">
    <source>
        <dbReference type="ARBA" id="ARBA00022490"/>
    </source>
</evidence>
<dbReference type="InterPro" id="IPR016135">
    <property type="entry name" value="UBQ-conjugating_enzyme/RWD"/>
</dbReference>
<feature type="region of interest" description="Disordered" evidence="9">
    <location>
        <begin position="82"/>
        <end position="101"/>
    </location>
</feature>
<evidence type="ECO:0000313" key="12">
    <source>
        <dbReference type="Proteomes" id="UP000694680"/>
    </source>
</evidence>
<dbReference type="SUPFAM" id="SSF54495">
    <property type="entry name" value="UBC-like"/>
    <property type="match status" value="2"/>
</dbReference>
<dbReference type="EC" id="2.3.2.23" evidence="2"/>
<evidence type="ECO:0000256" key="8">
    <source>
        <dbReference type="ARBA" id="ARBA00022843"/>
    </source>
</evidence>
<dbReference type="GO" id="GO:0005737">
    <property type="term" value="C:cytoplasm"/>
    <property type="evidence" value="ECO:0007669"/>
    <property type="project" value="UniProtKB-SubCell"/>
</dbReference>
<evidence type="ECO:0000256" key="7">
    <source>
        <dbReference type="ARBA" id="ARBA00022840"/>
    </source>
</evidence>
<proteinExistence type="predicted"/>
<evidence type="ECO:0000256" key="9">
    <source>
        <dbReference type="SAM" id="MobiDB-lite"/>
    </source>
</evidence>